<dbReference type="EMBL" id="JALGBH010000002">
    <property type="protein sequence ID" value="MCJ0743636.1"/>
    <property type="molecule type" value="Genomic_DNA"/>
</dbReference>
<name>A0ABS9ZZ89_9SPHI</name>
<feature type="domain" description="Helix-turn-helix" evidence="1">
    <location>
        <begin position="41"/>
        <end position="84"/>
    </location>
</feature>
<evidence type="ECO:0000313" key="3">
    <source>
        <dbReference type="Proteomes" id="UP001165460"/>
    </source>
</evidence>
<organism evidence="2 3">
    <name type="scientific">Pedobacter montanisoli</name>
    <dbReference type="NCBI Taxonomy" id="2923277"/>
    <lineage>
        <taxon>Bacteria</taxon>
        <taxon>Pseudomonadati</taxon>
        <taxon>Bacteroidota</taxon>
        <taxon>Sphingobacteriia</taxon>
        <taxon>Sphingobacteriales</taxon>
        <taxon>Sphingobacteriaceae</taxon>
        <taxon>Pedobacter</taxon>
    </lineage>
</organism>
<dbReference type="Pfam" id="PF12728">
    <property type="entry name" value="HTH_17"/>
    <property type="match status" value="1"/>
</dbReference>
<gene>
    <name evidence="2" type="ORF">MMF97_13015</name>
</gene>
<accession>A0ABS9ZZ89</accession>
<evidence type="ECO:0000313" key="2">
    <source>
        <dbReference type="EMBL" id="MCJ0743636.1"/>
    </source>
</evidence>
<keyword evidence="3" id="KW-1185">Reference proteome</keyword>
<evidence type="ECO:0000259" key="1">
    <source>
        <dbReference type="Pfam" id="PF12728"/>
    </source>
</evidence>
<dbReference type="InterPro" id="IPR041657">
    <property type="entry name" value="HTH_17"/>
</dbReference>
<comment type="caution">
    <text evidence="2">The sequence shown here is derived from an EMBL/GenBank/DDBJ whole genome shotgun (WGS) entry which is preliminary data.</text>
</comment>
<dbReference type="RefSeq" id="WP_243362890.1">
    <property type="nucleotide sequence ID" value="NZ_JALGBH010000002.1"/>
</dbReference>
<proteinExistence type="predicted"/>
<sequence>MKKRKGYYLLSHEEFTLLQTAVTQYMETSAYIRKKLLQKELLTTKQVAEKYCVSRQTLYRFRKAGILLAIVKHGSYYFDADETREFFLRYRGISTSSM</sequence>
<protein>
    <submittedName>
        <fullName evidence="2">Helix-turn-helix domain-containing protein</fullName>
    </submittedName>
</protein>
<dbReference type="SUPFAM" id="SSF46955">
    <property type="entry name" value="Putative DNA-binding domain"/>
    <property type="match status" value="1"/>
</dbReference>
<dbReference type="Proteomes" id="UP001165460">
    <property type="component" value="Unassembled WGS sequence"/>
</dbReference>
<reference evidence="2" key="1">
    <citation type="submission" date="2022-03" db="EMBL/GenBank/DDBJ databases">
        <authorList>
            <person name="Woo C.Y."/>
        </authorList>
    </citation>
    <scope>NUCLEOTIDE SEQUENCE</scope>
    <source>
        <strain evidence="2">CYS-01</strain>
    </source>
</reference>
<dbReference type="InterPro" id="IPR009061">
    <property type="entry name" value="DNA-bd_dom_put_sf"/>
</dbReference>